<reference evidence="3" key="1">
    <citation type="submission" date="2016-10" db="EMBL/GenBank/DDBJ databases">
        <authorList>
            <person name="Varghese N."/>
        </authorList>
    </citation>
    <scope>NUCLEOTIDE SEQUENCE [LARGE SCALE GENOMIC DNA]</scope>
    <source>
        <strain evidence="3">DSM 21843</strain>
    </source>
</reference>
<evidence type="ECO:0000313" key="3">
    <source>
        <dbReference type="Proteomes" id="UP000182975"/>
    </source>
</evidence>
<dbReference type="Gene3D" id="3.30.420.610">
    <property type="entry name" value="LOTUS domain-like"/>
    <property type="match status" value="2"/>
</dbReference>
<feature type="domain" description="HTH OST-type" evidence="1">
    <location>
        <begin position="167"/>
        <end position="240"/>
    </location>
</feature>
<dbReference type="InterPro" id="IPR025605">
    <property type="entry name" value="OST-HTH/LOTUS_dom"/>
</dbReference>
<dbReference type="CDD" id="cd10146">
    <property type="entry name" value="LabA_like_C"/>
    <property type="match status" value="2"/>
</dbReference>
<dbReference type="EMBL" id="FOEC01000012">
    <property type="protein sequence ID" value="SEO93526.1"/>
    <property type="molecule type" value="Genomic_DNA"/>
</dbReference>
<dbReference type="PANTHER" id="PTHR35811:SF1">
    <property type="entry name" value="HTH OST-TYPE DOMAIN-CONTAINING PROTEIN"/>
    <property type="match status" value="1"/>
</dbReference>
<dbReference type="AlphaFoldDB" id="A0A172RXF0"/>
<dbReference type="PANTHER" id="PTHR35811">
    <property type="entry name" value="SLR1870 PROTEIN"/>
    <property type="match status" value="1"/>
</dbReference>
<sequence>MEDRKSFALLIDSDNISAKYIQAIMNELTSRHGQVTYRRIYGDWTSSQMGKWKDVLAEYSLTPMQQFANTKGKNATDSFLIIDAMDILYEGKVQGFCIVSSDSDFTRLASRLRDAGMTVVGMGEQKTPRSFRNACTVFTALEVISQGQEDAETAASEVHSLEENGVSLKETSSAIVDIINEYSGKGTQISLAEIGSRLVDIYPDFDVRAFGYSQLSKFLESFPNLQLERRHNVVLVALRDADSLRGEVSSFIVDEVRKGKTDGVSLSKIGDMVYEAYPDFNVKDFGYSKLSKFVRDVDGVIVSVDESGARVYPDYD</sequence>
<dbReference type="CDD" id="cd11297">
    <property type="entry name" value="PIN_LabA-like_N_1"/>
    <property type="match status" value="1"/>
</dbReference>
<proteinExistence type="predicted"/>
<dbReference type="GO" id="GO:0004540">
    <property type="term" value="F:RNA nuclease activity"/>
    <property type="evidence" value="ECO:0007669"/>
    <property type="project" value="InterPro"/>
</dbReference>
<evidence type="ECO:0000313" key="2">
    <source>
        <dbReference type="EMBL" id="SEO93526.1"/>
    </source>
</evidence>
<protein>
    <submittedName>
        <fullName evidence="2">OST-HTH/LOTUS domain-containing protein</fullName>
    </submittedName>
</protein>
<dbReference type="InterPro" id="IPR021139">
    <property type="entry name" value="NYN"/>
</dbReference>
<accession>A0A172RXF0</accession>
<evidence type="ECO:0000259" key="1">
    <source>
        <dbReference type="PROSITE" id="PS51644"/>
    </source>
</evidence>
<dbReference type="PATRIC" id="fig|79604.3.peg.758"/>
<dbReference type="Pfam" id="PF01936">
    <property type="entry name" value="NYN"/>
    <property type="match status" value="1"/>
</dbReference>
<dbReference type="Gene3D" id="3.40.50.1010">
    <property type="entry name" value="5'-nuclease"/>
    <property type="match status" value="1"/>
</dbReference>
<dbReference type="KEGG" id="ddt:AAY81_03730"/>
<dbReference type="Pfam" id="PF12872">
    <property type="entry name" value="OST-HTH"/>
    <property type="match status" value="2"/>
</dbReference>
<feature type="domain" description="HTH OST-type" evidence="1">
    <location>
        <begin position="244"/>
        <end position="316"/>
    </location>
</feature>
<gene>
    <name evidence="2" type="ORF">SAMN02910314_01668</name>
</gene>
<dbReference type="OrthoDB" id="2379772at2"/>
<dbReference type="Proteomes" id="UP000182975">
    <property type="component" value="Unassembled WGS sequence"/>
</dbReference>
<keyword evidence="3" id="KW-1185">Reference proteome</keyword>
<dbReference type="InterPro" id="IPR041966">
    <property type="entry name" value="LOTUS-like"/>
</dbReference>
<dbReference type="PROSITE" id="PS51644">
    <property type="entry name" value="HTH_OST"/>
    <property type="match status" value="2"/>
</dbReference>
<dbReference type="RefSeq" id="WP_066661534.1">
    <property type="nucleotide sequence ID" value="NZ_CP011402.1"/>
</dbReference>
<name>A0A172RXF0_9ACTN</name>
<organism evidence="2 3">
    <name type="scientific">Denitrobacterium detoxificans</name>
    <dbReference type="NCBI Taxonomy" id="79604"/>
    <lineage>
        <taxon>Bacteria</taxon>
        <taxon>Bacillati</taxon>
        <taxon>Actinomycetota</taxon>
        <taxon>Coriobacteriia</taxon>
        <taxon>Eggerthellales</taxon>
        <taxon>Eggerthellaceae</taxon>
        <taxon>Denitrobacterium</taxon>
    </lineage>
</organism>
<dbReference type="STRING" id="79604.AAY81_03730"/>